<dbReference type="InterPro" id="IPR023158">
    <property type="entry name" value="YerB-like_sf"/>
</dbReference>
<dbReference type="RefSeq" id="WP_185732735.1">
    <property type="nucleotide sequence ID" value="NZ_BHYK01000018.1"/>
</dbReference>
<evidence type="ECO:0000259" key="2">
    <source>
        <dbReference type="Pfam" id="PF17479"/>
    </source>
</evidence>
<reference evidence="3 4" key="1">
    <citation type="submission" date="2018-11" db="EMBL/GenBank/DDBJ databases">
        <title>Genome sequencing and assembly of Clostridium tagluense strain A121.</title>
        <authorList>
            <person name="Murakami T."/>
            <person name="Segawa T."/>
            <person name="Shcherbakova V.A."/>
            <person name="Mori H."/>
            <person name="Yoshimura Y."/>
        </authorList>
    </citation>
    <scope>NUCLEOTIDE SEQUENCE [LARGE SCALE GENOMIC DNA]</scope>
    <source>
        <strain evidence="3 4">A121</strain>
    </source>
</reference>
<dbReference type="Gene3D" id="3.50.90.10">
    <property type="entry name" value="YerB-like"/>
    <property type="match status" value="1"/>
</dbReference>
<feature type="domain" description="DUF3048" evidence="2">
    <location>
        <begin position="226"/>
        <end position="325"/>
    </location>
</feature>
<comment type="caution">
    <text evidence="3">The sequence shown here is derived from an EMBL/GenBank/DDBJ whole genome shotgun (WGS) entry which is preliminary data.</text>
</comment>
<dbReference type="InterPro" id="IPR035328">
    <property type="entry name" value="DUF3048_C"/>
</dbReference>
<evidence type="ECO:0000313" key="4">
    <source>
        <dbReference type="Proteomes" id="UP000287872"/>
    </source>
</evidence>
<keyword evidence="4" id="KW-1185">Reference proteome</keyword>
<accession>A0A401UPL2</accession>
<dbReference type="Proteomes" id="UP000287872">
    <property type="component" value="Unassembled WGS sequence"/>
</dbReference>
<name>A0A401UPL2_9CLOT</name>
<dbReference type="InterPro" id="IPR021416">
    <property type="entry name" value="DUF3048_N"/>
</dbReference>
<protein>
    <submittedName>
        <fullName evidence="3">Putative lipoprotein YerB</fullName>
    </submittedName>
</protein>
<proteinExistence type="predicted"/>
<sequence>MKNNSKLLLCIIISMCFIAEGCTKKVEPIATPSNPKKTEAPVKTQQKYFSPYTGEEVKKEILDNIAVLAIVENSKAARPQSGINAADIVYETLAEGGTPRFIALFQSDTVQKIGPIRSARSYFLDISKEYNLPFAHCGGSQEALDEIKNKNLMSMNEMKYASTYWRDSTRKAPHNLYTSTEKLRELVKIKNFVKAPTVNLKFDKSYWDSNKLSPATNIFLRINNLYNTSYTYKDGLYFKSMDGKSSTNKEDKAPLSFKNIVLQITSIKTQNDELHLDIALVGTGDGYVISNGKFIKMHWSKKNSTSQTLLTDEEGNDLPLNPGKTCWNIVDKSSKIDIK</sequence>
<organism evidence="3 4">
    <name type="scientific">Clostridium tagluense</name>
    <dbReference type="NCBI Taxonomy" id="360422"/>
    <lineage>
        <taxon>Bacteria</taxon>
        <taxon>Bacillati</taxon>
        <taxon>Bacillota</taxon>
        <taxon>Clostridia</taxon>
        <taxon>Eubacteriales</taxon>
        <taxon>Clostridiaceae</taxon>
        <taxon>Clostridium</taxon>
    </lineage>
</organism>
<evidence type="ECO:0000313" key="3">
    <source>
        <dbReference type="EMBL" id="GCD11464.1"/>
    </source>
</evidence>
<dbReference type="AlphaFoldDB" id="A0A401UPL2"/>
<dbReference type="Pfam" id="PF17479">
    <property type="entry name" value="DUF3048_C"/>
    <property type="match status" value="1"/>
</dbReference>
<keyword evidence="3" id="KW-0449">Lipoprotein</keyword>
<dbReference type="EMBL" id="BHYK01000018">
    <property type="protein sequence ID" value="GCD11464.1"/>
    <property type="molecule type" value="Genomic_DNA"/>
</dbReference>
<evidence type="ECO:0000259" key="1">
    <source>
        <dbReference type="Pfam" id="PF11258"/>
    </source>
</evidence>
<dbReference type="SUPFAM" id="SSF159774">
    <property type="entry name" value="YerB-like"/>
    <property type="match status" value="1"/>
</dbReference>
<gene>
    <name evidence="3" type="primary">yerB</name>
    <name evidence="3" type="ORF">Ctaglu_30870</name>
</gene>
<feature type="domain" description="DUF3048" evidence="1">
    <location>
        <begin position="53"/>
        <end position="188"/>
    </location>
</feature>
<dbReference type="Pfam" id="PF11258">
    <property type="entry name" value="DUF3048"/>
    <property type="match status" value="1"/>
</dbReference>